<dbReference type="Proteomes" id="UP000677228">
    <property type="component" value="Unassembled WGS sequence"/>
</dbReference>
<dbReference type="Proteomes" id="UP000682733">
    <property type="component" value="Unassembled WGS sequence"/>
</dbReference>
<evidence type="ECO:0000256" key="1">
    <source>
        <dbReference type="SAM" id="Phobius"/>
    </source>
</evidence>
<accession>A0A8S2JBQ5</accession>
<feature type="transmembrane region" description="Helical" evidence="1">
    <location>
        <begin position="12"/>
        <end position="30"/>
    </location>
</feature>
<evidence type="ECO:0000313" key="2">
    <source>
        <dbReference type="EMBL" id="CAF1034214.1"/>
    </source>
</evidence>
<name>A0A8S2JBQ5_9BILA</name>
<dbReference type="AlphaFoldDB" id="A0A8S2JBQ5"/>
<comment type="caution">
    <text evidence="3">The sequence shown here is derived from an EMBL/GenBank/DDBJ whole genome shotgun (WGS) entry which is preliminary data.</text>
</comment>
<sequence>CKPKQMTSKTNLIIFVAIVAVMLLGCNGTIARTTQTTTALVKDGITTEEYSNGQFASTSEASIIRTRRCECPWWVRGCCN</sequence>
<evidence type="ECO:0000313" key="3">
    <source>
        <dbReference type="EMBL" id="CAF3802484.1"/>
    </source>
</evidence>
<gene>
    <name evidence="2" type="ORF">OVA965_LOCUS16147</name>
    <name evidence="3" type="ORF">TMI583_LOCUS16156</name>
</gene>
<organism evidence="3 4">
    <name type="scientific">Didymodactylos carnosus</name>
    <dbReference type="NCBI Taxonomy" id="1234261"/>
    <lineage>
        <taxon>Eukaryota</taxon>
        <taxon>Metazoa</taxon>
        <taxon>Spiralia</taxon>
        <taxon>Gnathifera</taxon>
        <taxon>Rotifera</taxon>
        <taxon>Eurotatoria</taxon>
        <taxon>Bdelloidea</taxon>
        <taxon>Philodinida</taxon>
        <taxon>Philodinidae</taxon>
        <taxon>Didymodactylos</taxon>
    </lineage>
</organism>
<dbReference type="EMBL" id="CAJOBA010007444">
    <property type="protein sequence ID" value="CAF3802484.1"/>
    <property type="molecule type" value="Genomic_DNA"/>
</dbReference>
<evidence type="ECO:0000313" key="4">
    <source>
        <dbReference type="Proteomes" id="UP000682733"/>
    </source>
</evidence>
<reference evidence="3" key="1">
    <citation type="submission" date="2021-02" db="EMBL/GenBank/DDBJ databases">
        <authorList>
            <person name="Nowell W R."/>
        </authorList>
    </citation>
    <scope>NUCLEOTIDE SEQUENCE</scope>
</reference>
<keyword evidence="1" id="KW-0812">Transmembrane</keyword>
<protein>
    <submittedName>
        <fullName evidence="3">Uncharacterized protein</fullName>
    </submittedName>
</protein>
<feature type="non-terminal residue" evidence="3">
    <location>
        <position position="1"/>
    </location>
</feature>
<proteinExistence type="predicted"/>
<dbReference type="EMBL" id="CAJNOK010007433">
    <property type="protein sequence ID" value="CAF1034214.1"/>
    <property type="molecule type" value="Genomic_DNA"/>
</dbReference>
<keyword evidence="1" id="KW-1133">Transmembrane helix</keyword>
<keyword evidence="1" id="KW-0472">Membrane</keyword>